<evidence type="ECO:0000313" key="2">
    <source>
        <dbReference type="EMBL" id="RCR71247.1"/>
    </source>
</evidence>
<evidence type="ECO:0000259" key="1">
    <source>
        <dbReference type="Pfam" id="PF18736"/>
    </source>
</evidence>
<dbReference type="InterPro" id="IPR041318">
    <property type="entry name" value="pEK499_p136"/>
</dbReference>
<dbReference type="Pfam" id="PF18736">
    <property type="entry name" value="pEK499_p136"/>
    <property type="match status" value="1"/>
</dbReference>
<comment type="caution">
    <text evidence="2">The sequence shown here is derived from an EMBL/GenBank/DDBJ whole genome shotgun (WGS) entry which is preliminary data.</text>
</comment>
<dbReference type="AlphaFoldDB" id="A0A368JUB5"/>
<dbReference type="RefSeq" id="WP_114404476.1">
    <property type="nucleotide sequence ID" value="NZ_QOWE01000002.1"/>
</dbReference>
<proteinExistence type="predicted"/>
<reference evidence="2 3" key="1">
    <citation type="submission" date="2018-07" db="EMBL/GenBank/DDBJ databases">
        <title>Genome analysis of Larkinella rosea.</title>
        <authorList>
            <person name="Zhou Z."/>
            <person name="Wang G."/>
        </authorList>
    </citation>
    <scope>NUCLEOTIDE SEQUENCE [LARGE SCALE GENOMIC DNA]</scope>
    <source>
        <strain evidence="3">zzj9</strain>
    </source>
</reference>
<name>A0A368JUB5_9BACT</name>
<keyword evidence="3" id="KW-1185">Reference proteome</keyword>
<feature type="domain" description="pEK499-p136 HEPN" evidence="1">
    <location>
        <begin position="1"/>
        <end position="153"/>
    </location>
</feature>
<protein>
    <recommendedName>
        <fullName evidence="1">pEK499-p136 HEPN domain-containing protein</fullName>
    </recommendedName>
</protein>
<evidence type="ECO:0000313" key="3">
    <source>
        <dbReference type="Proteomes" id="UP000253383"/>
    </source>
</evidence>
<gene>
    <name evidence="2" type="ORF">DUE52_03080</name>
</gene>
<organism evidence="2 3">
    <name type="scientific">Larkinella punicea</name>
    <dbReference type="NCBI Taxonomy" id="2315727"/>
    <lineage>
        <taxon>Bacteria</taxon>
        <taxon>Pseudomonadati</taxon>
        <taxon>Bacteroidota</taxon>
        <taxon>Cytophagia</taxon>
        <taxon>Cytophagales</taxon>
        <taxon>Spirosomataceae</taxon>
        <taxon>Larkinella</taxon>
    </lineage>
</organism>
<accession>A0A368JUB5</accession>
<dbReference type="EMBL" id="QOWE01000002">
    <property type="protein sequence ID" value="RCR71247.1"/>
    <property type="molecule type" value="Genomic_DNA"/>
</dbReference>
<dbReference type="Proteomes" id="UP000253383">
    <property type="component" value="Unassembled WGS sequence"/>
</dbReference>
<sequence>MGNYKNIETEFIERTLELISQYDEKMQSLDFEKQFNHTLLINCLLGIIVLPKEKTISYLPTDRITEDLKREMGIGNSTINKDITDMRSLIVGLRHSISHFDIQFNSNDDDFLIDKIVFLDNKRSSNYIVATFLSEELLNFIRYYGGWVVHSINKNMINEQA</sequence>
<dbReference type="OrthoDB" id="963661at2"/>